<dbReference type="SUPFAM" id="SSF48695">
    <property type="entry name" value="Multiheme cytochromes"/>
    <property type="match status" value="1"/>
</dbReference>
<dbReference type="InterPro" id="IPR020942">
    <property type="entry name" value="Cyt_c_III_dom"/>
</dbReference>
<evidence type="ECO:0000256" key="6">
    <source>
        <dbReference type="PROSITE-ProRule" id="PRU00433"/>
    </source>
</evidence>
<protein>
    <submittedName>
        <fullName evidence="9">Cytochrome c</fullName>
    </submittedName>
</protein>
<evidence type="ECO:0000256" key="2">
    <source>
        <dbReference type="ARBA" id="ARBA00022617"/>
    </source>
</evidence>
<dbReference type="Gene3D" id="1.10.760.10">
    <property type="entry name" value="Cytochrome c-like domain"/>
    <property type="match status" value="1"/>
</dbReference>
<feature type="transmembrane region" description="Helical" evidence="7">
    <location>
        <begin position="131"/>
        <end position="150"/>
    </location>
</feature>
<keyword evidence="1" id="KW-0813">Transport</keyword>
<organism evidence="9 10">
    <name type="scientific">Portibacter lacus</name>
    <dbReference type="NCBI Taxonomy" id="1099794"/>
    <lineage>
        <taxon>Bacteria</taxon>
        <taxon>Pseudomonadati</taxon>
        <taxon>Bacteroidota</taxon>
        <taxon>Saprospiria</taxon>
        <taxon>Saprospirales</taxon>
        <taxon>Haliscomenobacteraceae</taxon>
        <taxon>Portibacter</taxon>
    </lineage>
</organism>
<keyword evidence="10" id="KW-1185">Reference proteome</keyword>
<dbReference type="InterPro" id="IPR036280">
    <property type="entry name" value="Multihaem_cyt_sf"/>
</dbReference>
<dbReference type="Proteomes" id="UP001156666">
    <property type="component" value="Unassembled WGS sequence"/>
</dbReference>
<proteinExistence type="predicted"/>
<feature type="transmembrane region" description="Helical" evidence="7">
    <location>
        <begin position="176"/>
        <end position="195"/>
    </location>
</feature>
<dbReference type="InterPro" id="IPR036909">
    <property type="entry name" value="Cyt_c-like_dom_sf"/>
</dbReference>
<keyword evidence="7" id="KW-0812">Transmembrane</keyword>
<dbReference type="PROSITE" id="PS51007">
    <property type="entry name" value="CYTC"/>
    <property type="match status" value="1"/>
</dbReference>
<dbReference type="AlphaFoldDB" id="A0AA37WHQ0"/>
<feature type="domain" description="Cytochrome c" evidence="8">
    <location>
        <begin position="9"/>
        <end position="106"/>
    </location>
</feature>
<dbReference type="Gene3D" id="3.90.10.10">
    <property type="entry name" value="Cytochrome C3"/>
    <property type="match status" value="2"/>
</dbReference>
<dbReference type="Pfam" id="PF00034">
    <property type="entry name" value="Cytochrom_C"/>
    <property type="match status" value="1"/>
</dbReference>
<evidence type="ECO:0000256" key="1">
    <source>
        <dbReference type="ARBA" id="ARBA00022448"/>
    </source>
</evidence>
<reference evidence="9" key="1">
    <citation type="journal article" date="2014" name="Int. J. Syst. Evol. Microbiol.">
        <title>Complete genome sequence of Corynebacterium casei LMG S-19264T (=DSM 44701T), isolated from a smear-ripened cheese.</title>
        <authorList>
            <consortium name="US DOE Joint Genome Institute (JGI-PGF)"/>
            <person name="Walter F."/>
            <person name="Albersmeier A."/>
            <person name="Kalinowski J."/>
            <person name="Ruckert C."/>
        </authorList>
    </citation>
    <scope>NUCLEOTIDE SEQUENCE</scope>
    <source>
        <strain evidence="9">NBRC 108769</strain>
    </source>
</reference>
<keyword evidence="5 6" id="KW-0408">Iron</keyword>
<dbReference type="CDD" id="cd08168">
    <property type="entry name" value="Cytochrom_C3"/>
    <property type="match status" value="2"/>
</dbReference>
<dbReference type="PANTHER" id="PTHR39425">
    <property type="entry name" value="LIPOPROTEIN CYTOCHROME C"/>
    <property type="match status" value="1"/>
</dbReference>
<comment type="caution">
    <text evidence="9">The sequence shown here is derived from an EMBL/GenBank/DDBJ whole genome shotgun (WGS) entry which is preliminary data.</text>
</comment>
<keyword evidence="3 6" id="KW-0479">Metal-binding</keyword>
<gene>
    <name evidence="9" type="primary">actA</name>
    <name evidence="9" type="ORF">GCM10007940_43100</name>
</gene>
<sequence>MQFNGFSQGSAEEGKTLFKNYCASCHAKNMRSDATGPALADVEVRWADYEREDLYSWIRNSQALIASGHPRANEVYNENNKAIMTAFPNLTDDNIESILAYINVAANPVAATGGAGPSAGVVVEEKSSNTIYYILAAALGFLALILTRIISNLRVIATKSDDPDAIVERKSIVETLTSKGVITFVLFALVVIGGYKTVNTAVNLGRQQGYAPEQPIKFSHETHAGINQIDCQYCHDGARRSKHSVIPAANTCMNCHSAIKVGSTYGTAELSKIYASIGFNPSSGTYINNYSEMPEDSIKEIFTDWIADNYVSENDLTEINREGEKVVKEQWENIKSSLTNDVKDKIYGPIPWVRIHNLPDHVYFNHAQHVSIGKVDCQQCHGTVEEMEVLEQYSPLSMGWCINCHRQTEVKFMDNEYYQAYEQYHDELKSGDRDRVTVEDIGGLECQKCHY</sequence>
<dbReference type="GO" id="GO:0009055">
    <property type="term" value="F:electron transfer activity"/>
    <property type="evidence" value="ECO:0007669"/>
    <property type="project" value="InterPro"/>
</dbReference>
<keyword evidence="7" id="KW-1133">Transmembrane helix</keyword>
<dbReference type="PANTHER" id="PTHR39425:SF1">
    <property type="entry name" value="CYTOCHROME C7-LIKE DOMAIN-CONTAINING PROTEIN"/>
    <property type="match status" value="1"/>
</dbReference>
<accession>A0AA37WHQ0</accession>
<dbReference type="EMBL" id="BSOH01000031">
    <property type="protein sequence ID" value="GLR19694.1"/>
    <property type="molecule type" value="Genomic_DNA"/>
</dbReference>
<keyword evidence="7" id="KW-0472">Membrane</keyword>
<name>A0AA37WHQ0_9BACT</name>
<evidence type="ECO:0000256" key="7">
    <source>
        <dbReference type="SAM" id="Phobius"/>
    </source>
</evidence>
<evidence type="ECO:0000313" key="9">
    <source>
        <dbReference type="EMBL" id="GLR19694.1"/>
    </source>
</evidence>
<evidence type="ECO:0000256" key="5">
    <source>
        <dbReference type="ARBA" id="ARBA00023004"/>
    </source>
</evidence>
<evidence type="ECO:0000259" key="8">
    <source>
        <dbReference type="PROSITE" id="PS51007"/>
    </source>
</evidence>
<dbReference type="SUPFAM" id="SSF46626">
    <property type="entry name" value="Cytochrome c"/>
    <property type="match status" value="1"/>
</dbReference>
<evidence type="ECO:0000256" key="4">
    <source>
        <dbReference type="ARBA" id="ARBA00022982"/>
    </source>
</evidence>
<keyword evidence="4" id="KW-0249">Electron transport</keyword>
<dbReference type="Pfam" id="PF02085">
    <property type="entry name" value="Cytochrom_CIII"/>
    <property type="match status" value="1"/>
</dbReference>
<reference evidence="9" key="2">
    <citation type="submission" date="2023-01" db="EMBL/GenBank/DDBJ databases">
        <title>Draft genome sequence of Portibacter lacus strain NBRC 108769.</title>
        <authorList>
            <person name="Sun Q."/>
            <person name="Mori K."/>
        </authorList>
    </citation>
    <scope>NUCLEOTIDE SEQUENCE</scope>
    <source>
        <strain evidence="9">NBRC 108769</strain>
    </source>
</reference>
<dbReference type="GO" id="GO:0046872">
    <property type="term" value="F:metal ion binding"/>
    <property type="evidence" value="ECO:0007669"/>
    <property type="project" value="UniProtKB-KW"/>
</dbReference>
<keyword evidence="2 6" id="KW-0349">Heme</keyword>
<dbReference type="GO" id="GO:0020037">
    <property type="term" value="F:heme binding"/>
    <property type="evidence" value="ECO:0007669"/>
    <property type="project" value="InterPro"/>
</dbReference>
<dbReference type="InterPro" id="IPR009056">
    <property type="entry name" value="Cyt_c-like_dom"/>
</dbReference>
<evidence type="ECO:0000313" key="10">
    <source>
        <dbReference type="Proteomes" id="UP001156666"/>
    </source>
</evidence>
<evidence type="ECO:0000256" key="3">
    <source>
        <dbReference type="ARBA" id="ARBA00022723"/>
    </source>
</evidence>